<dbReference type="Pfam" id="PF00753">
    <property type="entry name" value="Lactamase_B"/>
    <property type="match status" value="1"/>
</dbReference>
<comment type="caution">
    <text evidence="2">The sequence shown here is derived from an EMBL/GenBank/DDBJ whole genome shotgun (WGS) entry which is preliminary data.</text>
</comment>
<dbReference type="Gene3D" id="3.60.15.10">
    <property type="entry name" value="Ribonuclease Z/Hydroxyacylglutathione hydrolase-like"/>
    <property type="match status" value="1"/>
</dbReference>
<keyword evidence="3" id="KW-1185">Reference proteome</keyword>
<dbReference type="InterPro" id="IPR036866">
    <property type="entry name" value="RibonucZ/Hydroxyglut_hydro"/>
</dbReference>
<reference evidence="2 3" key="1">
    <citation type="submission" date="2020-07" db="EMBL/GenBank/DDBJ databases">
        <title>Fungal Genomes of the International Space Station.</title>
        <authorList>
            <person name="Seuylemezian A."/>
            <person name="Singh N.K."/>
            <person name="Wood J."/>
            <person name="Venkateswaran K."/>
        </authorList>
    </citation>
    <scope>NUCLEOTIDE SEQUENCE [LARGE SCALE GENOMIC DNA]</scope>
    <source>
        <strain evidence="2 3">PL-B2</strain>
    </source>
</reference>
<proteinExistence type="predicted"/>
<dbReference type="SUPFAM" id="SSF56281">
    <property type="entry name" value="Metallo-hydrolase/oxidoreductase"/>
    <property type="match status" value="1"/>
</dbReference>
<sequence length="317" mass="35989">MKKPVRLAKNIYLIDGLDLGTEERTGAYVLKERDITLIETSASPSVPYILEGLKELGIAPDEVKYVIVTHIHLDHSGGAGLFLEHCPNAQVIVHPKGARHLANPSKLIASAKAVYREKFNSLFDPILPIAENRILIKEDQETLEISENCLLTFYDSPGHANHHFSIYHPGVAGIFIGDTAGIYYPQLKRKGIEFYIPSTSPNQFDPDKMLHSLTLFKKLKAERLFFGHYGMSDNPSETFRQVEYWLPIFMTEAKSAYEEEDNFDSRMKLTTQRLFHKLKAYLLERGIKEDDPILDILALDLEVSSMGLIDYVTKNYS</sequence>
<dbReference type="Proteomes" id="UP000769780">
    <property type="component" value="Unassembled WGS sequence"/>
</dbReference>
<dbReference type="RefSeq" id="WP_221873930.1">
    <property type="nucleotide sequence ID" value="NZ_JACWFH010000014.1"/>
</dbReference>
<evidence type="ECO:0000313" key="2">
    <source>
        <dbReference type="EMBL" id="MBY0097706.1"/>
    </source>
</evidence>
<accession>A0ABS7K613</accession>
<dbReference type="SMART" id="SM00849">
    <property type="entry name" value="Lactamase_B"/>
    <property type="match status" value="1"/>
</dbReference>
<dbReference type="PANTHER" id="PTHR42951:SF22">
    <property type="entry name" value="METALLO BETA-LACTAMASE SUPERFAMILY LIPOPROTEIN"/>
    <property type="match status" value="1"/>
</dbReference>
<dbReference type="InterPro" id="IPR037482">
    <property type="entry name" value="ST1585_MBL-fold"/>
</dbReference>
<dbReference type="EMBL" id="JACWFH010000014">
    <property type="protein sequence ID" value="MBY0097706.1"/>
    <property type="molecule type" value="Genomic_DNA"/>
</dbReference>
<protein>
    <submittedName>
        <fullName evidence="2">MBL fold metallo-hydrolase</fullName>
    </submittedName>
</protein>
<dbReference type="InterPro" id="IPR001279">
    <property type="entry name" value="Metallo-B-lactamas"/>
</dbReference>
<dbReference type="InterPro" id="IPR050855">
    <property type="entry name" value="NDM-1-like"/>
</dbReference>
<organism evidence="2 3">
    <name type="scientific">Mesobacillus maritimus</name>
    <dbReference type="NCBI Taxonomy" id="1643336"/>
    <lineage>
        <taxon>Bacteria</taxon>
        <taxon>Bacillati</taxon>
        <taxon>Bacillota</taxon>
        <taxon>Bacilli</taxon>
        <taxon>Bacillales</taxon>
        <taxon>Bacillaceae</taxon>
        <taxon>Mesobacillus</taxon>
    </lineage>
</organism>
<feature type="domain" description="Metallo-beta-lactamase" evidence="1">
    <location>
        <begin position="24"/>
        <end position="228"/>
    </location>
</feature>
<evidence type="ECO:0000313" key="3">
    <source>
        <dbReference type="Proteomes" id="UP000769780"/>
    </source>
</evidence>
<name>A0ABS7K613_9BACI</name>
<gene>
    <name evidence="2" type="ORF">H0185_12950</name>
</gene>
<evidence type="ECO:0000259" key="1">
    <source>
        <dbReference type="SMART" id="SM00849"/>
    </source>
</evidence>
<dbReference type="CDD" id="cd07726">
    <property type="entry name" value="ST1585-like_MBL-fold"/>
    <property type="match status" value="1"/>
</dbReference>
<dbReference type="PANTHER" id="PTHR42951">
    <property type="entry name" value="METALLO-BETA-LACTAMASE DOMAIN-CONTAINING"/>
    <property type="match status" value="1"/>
</dbReference>